<keyword evidence="3 9" id="KW-0238">DNA-binding</keyword>
<dbReference type="eggNOG" id="KOG0483">
    <property type="taxonomic scope" value="Eukaryota"/>
</dbReference>
<feature type="DNA-binding region" description="Homeobox" evidence="9">
    <location>
        <begin position="118"/>
        <end position="177"/>
    </location>
</feature>
<evidence type="ECO:0000313" key="15">
    <source>
        <dbReference type="EMBL" id="EER94272.1"/>
    </source>
</evidence>
<organism evidence="15 16">
    <name type="scientific">Sorghum bicolor</name>
    <name type="common">Sorghum</name>
    <name type="synonym">Sorghum vulgare</name>
    <dbReference type="NCBI Taxonomy" id="4558"/>
    <lineage>
        <taxon>Eukaryota</taxon>
        <taxon>Viridiplantae</taxon>
        <taxon>Streptophyta</taxon>
        <taxon>Embryophyta</taxon>
        <taxon>Tracheophyta</taxon>
        <taxon>Spermatophyta</taxon>
        <taxon>Magnoliopsida</taxon>
        <taxon>Liliopsida</taxon>
        <taxon>Poales</taxon>
        <taxon>Poaceae</taxon>
        <taxon>PACMAD clade</taxon>
        <taxon>Panicoideae</taxon>
        <taxon>Andropogonodae</taxon>
        <taxon>Andropogoneae</taxon>
        <taxon>Sorghinae</taxon>
        <taxon>Sorghum</taxon>
    </lineage>
</organism>
<dbReference type="PROSITE" id="PS50071">
    <property type="entry name" value="HOMEOBOX_2"/>
    <property type="match status" value="1"/>
</dbReference>
<dbReference type="PRINTS" id="PR00031">
    <property type="entry name" value="HTHREPRESSR"/>
</dbReference>
<dbReference type="InterPro" id="IPR001356">
    <property type="entry name" value="HD"/>
</dbReference>
<comment type="function">
    <text evidence="11">Transcription factor.</text>
</comment>
<evidence type="ECO:0000256" key="2">
    <source>
        <dbReference type="ARBA" id="ARBA00023015"/>
    </source>
</evidence>
<sequence>MKPMATNGMAPSFFPANFLLQMQQPLHHQQQQEHHHHHHQHHHDDHHLLAPPPPALVSPFLHDFGGAMAAPPPMLAGGLGMGGDDSHLHAAEPQQQQDGGGVASDDEEVSAAAGGGCGGERKRRLSVEQVRTLERSFEVANKLEPERKAQLARALGLQPRQVAIWFQNRRARWKTKQLEKDYDALRRQLDAARAENDTLLSHNKKLQAEIMALKGGGGGGGGGGRHQEAASELINLNVKETEASCSNRSENSSEINLDISRPPQAPPPAADDSPTMNSYRGSLPFYASATARADIDQLLHSGGGHPSPAPKMELGHGTAADTPPATAAPGGGGGTFGSLLCGAAVDEQPPFWPWADGHHTFQ</sequence>
<feature type="compositionally biased region" description="Polar residues" evidence="13">
    <location>
        <begin position="243"/>
        <end position="255"/>
    </location>
</feature>
<evidence type="ECO:0000256" key="8">
    <source>
        <dbReference type="ARBA" id="ARBA00037260"/>
    </source>
</evidence>
<comment type="function">
    <text evidence="8">Probable transcription factor.</text>
</comment>
<evidence type="ECO:0000256" key="1">
    <source>
        <dbReference type="ARBA" id="ARBA00004123"/>
    </source>
</evidence>
<dbReference type="SUPFAM" id="SSF46689">
    <property type="entry name" value="Homeodomain-like"/>
    <property type="match status" value="1"/>
</dbReference>
<reference evidence="15 16" key="1">
    <citation type="journal article" date="2009" name="Nature">
        <title>The Sorghum bicolor genome and the diversification of grasses.</title>
        <authorList>
            <person name="Paterson A.H."/>
            <person name="Bowers J.E."/>
            <person name="Bruggmann R."/>
            <person name="Dubchak I."/>
            <person name="Grimwood J."/>
            <person name="Gundlach H."/>
            <person name="Haberer G."/>
            <person name="Hellsten U."/>
            <person name="Mitros T."/>
            <person name="Poliakov A."/>
            <person name="Schmutz J."/>
            <person name="Spannagl M."/>
            <person name="Tang H."/>
            <person name="Wang X."/>
            <person name="Wicker T."/>
            <person name="Bharti A.K."/>
            <person name="Chapman J."/>
            <person name="Feltus F.A."/>
            <person name="Gowik U."/>
            <person name="Grigoriev I.V."/>
            <person name="Lyons E."/>
            <person name="Maher C.A."/>
            <person name="Martis M."/>
            <person name="Narechania A."/>
            <person name="Otillar R.P."/>
            <person name="Penning B.W."/>
            <person name="Salamov A.A."/>
            <person name="Wang Y."/>
            <person name="Zhang L."/>
            <person name="Carpita N.C."/>
            <person name="Freeling M."/>
            <person name="Gingle A.R."/>
            <person name="Hash C.T."/>
            <person name="Keller B."/>
            <person name="Klein P."/>
            <person name="Kresovich S."/>
            <person name="McCann M.C."/>
            <person name="Ming R."/>
            <person name="Peterson D.G."/>
            <person name="Mehboob-ur-Rahman"/>
            <person name="Ware D."/>
            <person name="Westhoff P."/>
            <person name="Mayer K.F."/>
            <person name="Messing J."/>
            <person name="Rokhsar D.S."/>
        </authorList>
    </citation>
    <scope>NUCLEOTIDE SEQUENCE [LARGE SCALE GENOMIC DNA]</scope>
    <source>
        <strain evidence="16">cv. BTx623</strain>
    </source>
</reference>
<evidence type="ECO:0000256" key="7">
    <source>
        <dbReference type="ARBA" id="ARBA00025748"/>
    </source>
</evidence>
<dbReference type="InterPro" id="IPR009057">
    <property type="entry name" value="Homeodomain-like_sf"/>
</dbReference>
<evidence type="ECO:0000256" key="3">
    <source>
        <dbReference type="ARBA" id="ARBA00023125"/>
    </source>
</evidence>
<dbReference type="Gene3D" id="1.10.10.60">
    <property type="entry name" value="Homeodomain-like"/>
    <property type="match status" value="1"/>
</dbReference>
<keyword evidence="6 9" id="KW-0539">Nucleus</keyword>
<keyword evidence="5 11" id="KW-0804">Transcription</keyword>
<dbReference type="Pfam" id="PF02183">
    <property type="entry name" value="HALZ"/>
    <property type="match status" value="1"/>
</dbReference>
<comment type="similarity">
    <text evidence="7 11">Belongs to the HD-ZIP homeobox family. Class I subfamily.</text>
</comment>
<evidence type="ECO:0000313" key="16">
    <source>
        <dbReference type="Proteomes" id="UP000000768"/>
    </source>
</evidence>
<evidence type="ECO:0000259" key="14">
    <source>
        <dbReference type="PROSITE" id="PS50071"/>
    </source>
</evidence>
<dbReference type="OMA" id="DGHHTFQ"/>
<dbReference type="GO" id="GO:0043565">
    <property type="term" value="F:sequence-specific DNA binding"/>
    <property type="evidence" value="ECO:0000318"/>
    <property type="project" value="GO_Central"/>
</dbReference>
<dbReference type="InParanoid" id="C5WM88"/>
<dbReference type="SMART" id="SM00389">
    <property type="entry name" value="HOX"/>
    <property type="match status" value="1"/>
</dbReference>
<dbReference type="CDD" id="cd00086">
    <property type="entry name" value="homeodomain"/>
    <property type="match status" value="1"/>
</dbReference>
<evidence type="ECO:0000256" key="4">
    <source>
        <dbReference type="ARBA" id="ARBA00023155"/>
    </source>
</evidence>
<dbReference type="PROSITE" id="PS00027">
    <property type="entry name" value="HOMEOBOX_1"/>
    <property type="match status" value="1"/>
</dbReference>
<name>C5WM88_SORBI</name>
<reference evidence="16" key="2">
    <citation type="journal article" date="2018" name="Plant J.">
        <title>The Sorghum bicolor reference genome: improved assembly, gene annotations, a transcriptome atlas, and signatures of genome organization.</title>
        <authorList>
            <person name="McCormick R.F."/>
            <person name="Truong S.K."/>
            <person name="Sreedasyam A."/>
            <person name="Jenkins J."/>
            <person name="Shu S."/>
            <person name="Sims D."/>
            <person name="Kennedy M."/>
            <person name="Amirebrahimi M."/>
            <person name="Weers B.D."/>
            <person name="McKinley B."/>
            <person name="Mattison A."/>
            <person name="Morishige D.T."/>
            <person name="Grimwood J."/>
            <person name="Schmutz J."/>
            <person name="Mullet J.E."/>
        </authorList>
    </citation>
    <scope>NUCLEOTIDE SEQUENCE [LARGE SCALE GENOMIC DNA]</scope>
    <source>
        <strain evidence="16">cv. BTx623</strain>
    </source>
</reference>
<dbReference type="GO" id="GO:0045893">
    <property type="term" value="P:positive regulation of DNA-templated transcription"/>
    <property type="evidence" value="ECO:0000318"/>
    <property type="project" value="GO_Central"/>
</dbReference>
<dbReference type="InterPro" id="IPR000047">
    <property type="entry name" value="HTH_motif"/>
</dbReference>
<feature type="region of interest" description="Disordered" evidence="13">
    <location>
        <begin position="75"/>
        <end position="125"/>
    </location>
</feature>
<evidence type="ECO:0000256" key="9">
    <source>
        <dbReference type="PROSITE-ProRule" id="PRU00108"/>
    </source>
</evidence>
<dbReference type="AlphaFoldDB" id="C5WM88"/>
<accession>C5WM88</accession>
<dbReference type="PANTHER" id="PTHR24326">
    <property type="entry name" value="HOMEOBOX-LEUCINE ZIPPER PROTEIN"/>
    <property type="match status" value="1"/>
</dbReference>
<evidence type="ECO:0000256" key="10">
    <source>
        <dbReference type="RuleBase" id="RU000682"/>
    </source>
</evidence>
<dbReference type="FunCoup" id="C5WM88">
    <property type="interactions" value="3"/>
</dbReference>
<keyword evidence="12" id="KW-0175">Coiled coil</keyword>
<keyword evidence="4 9" id="KW-0371">Homeobox</keyword>
<evidence type="ECO:0000256" key="13">
    <source>
        <dbReference type="SAM" id="MobiDB-lite"/>
    </source>
</evidence>
<dbReference type="InterPro" id="IPR017970">
    <property type="entry name" value="Homeobox_CS"/>
</dbReference>
<feature type="region of interest" description="Disordered" evidence="13">
    <location>
        <begin position="241"/>
        <end position="278"/>
    </location>
</feature>
<keyword evidence="2 11" id="KW-0805">Transcription regulation</keyword>
<dbReference type="PANTHER" id="PTHR24326:SF225">
    <property type="entry name" value="HOMEOBOX-LEUCINE ZIPPER PROTEIN HOX23"/>
    <property type="match status" value="1"/>
</dbReference>
<dbReference type="InterPro" id="IPR003106">
    <property type="entry name" value="Leu_zip_homeo"/>
</dbReference>
<keyword evidence="16" id="KW-1185">Reference proteome</keyword>
<feature type="compositionally biased region" description="Low complexity" evidence="13">
    <location>
        <begin position="315"/>
        <end position="328"/>
    </location>
</feature>
<dbReference type="Pfam" id="PF00046">
    <property type="entry name" value="Homeodomain"/>
    <property type="match status" value="1"/>
</dbReference>
<feature type="domain" description="Homeobox" evidence="14">
    <location>
        <begin position="116"/>
        <end position="176"/>
    </location>
</feature>
<feature type="region of interest" description="Disordered" evidence="13">
    <location>
        <begin position="298"/>
        <end position="331"/>
    </location>
</feature>
<evidence type="ECO:0000256" key="5">
    <source>
        <dbReference type="ARBA" id="ARBA00023163"/>
    </source>
</evidence>
<gene>
    <name evidence="15" type="ORF">SORBI_3001G253900</name>
</gene>
<dbReference type="EMBL" id="CM000760">
    <property type="protein sequence ID" value="EER94272.1"/>
    <property type="molecule type" value="Genomic_DNA"/>
</dbReference>
<dbReference type="Gramene" id="EER94272">
    <property type="protein sequence ID" value="EER94272"/>
    <property type="gene ID" value="SORBI_3001G253900"/>
</dbReference>
<dbReference type="Proteomes" id="UP000000768">
    <property type="component" value="Chromosome 1"/>
</dbReference>
<dbReference type="InterPro" id="IPR045224">
    <property type="entry name" value="HDZip_class_I_plant"/>
</dbReference>
<protein>
    <recommendedName>
        <fullName evidence="11">Homeobox-leucine zipper protein</fullName>
    </recommendedName>
    <alternativeName>
        <fullName evidence="11">HD-ZIP protein</fullName>
    </alternativeName>
    <alternativeName>
        <fullName evidence="11">Homeodomain transcription factor</fullName>
    </alternativeName>
</protein>
<dbReference type="GO" id="GO:0005634">
    <property type="term" value="C:nucleus"/>
    <property type="evidence" value="ECO:0000318"/>
    <property type="project" value="GO_Central"/>
</dbReference>
<evidence type="ECO:0000256" key="11">
    <source>
        <dbReference type="RuleBase" id="RU369038"/>
    </source>
</evidence>
<dbReference type="FunFam" id="1.10.10.60:FF:000200">
    <property type="entry name" value="Homeobox-leucine zipper protein ATHB-13"/>
    <property type="match status" value="1"/>
</dbReference>
<comment type="subcellular location">
    <subcellularLocation>
        <location evidence="1 9 10">Nucleus</location>
    </subcellularLocation>
</comment>
<evidence type="ECO:0000256" key="12">
    <source>
        <dbReference type="SAM" id="Coils"/>
    </source>
</evidence>
<feature type="coiled-coil region" evidence="12">
    <location>
        <begin position="168"/>
        <end position="209"/>
    </location>
</feature>
<dbReference type="GO" id="GO:0000981">
    <property type="term" value="F:DNA-binding transcription factor activity, RNA polymerase II-specific"/>
    <property type="evidence" value="ECO:0007669"/>
    <property type="project" value="UniProtKB-UniRule"/>
</dbReference>
<feature type="region of interest" description="Disordered" evidence="13">
    <location>
        <begin position="25"/>
        <end position="54"/>
    </location>
</feature>
<dbReference type="OrthoDB" id="6159439at2759"/>
<proteinExistence type="inferred from homology"/>
<dbReference type="KEGG" id="sbi:8067537"/>
<evidence type="ECO:0000256" key="6">
    <source>
        <dbReference type="ARBA" id="ARBA00023242"/>
    </source>
</evidence>
<dbReference type="HOGENOM" id="CLU_060842_4_1_1"/>